<dbReference type="EMBL" id="WSSB01000009">
    <property type="protein sequence ID" value="MXR37424.1"/>
    <property type="molecule type" value="Genomic_DNA"/>
</dbReference>
<dbReference type="InterPro" id="IPR012675">
    <property type="entry name" value="Beta-grasp_dom_sf"/>
</dbReference>
<dbReference type="Pfam" id="PF00111">
    <property type="entry name" value="Fer2"/>
    <property type="match status" value="1"/>
</dbReference>
<keyword evidence="3" id="KW-1185">Reference proteome</keyword>
<comment type="caution">
    <text evidence="2">The sequence shown here is derived from an EMBL/GenBank/DDBJ whole genome shotgun (WGS) entry which is preliminary data.</text>
</comment>
<dbReference type="InterPro" id="IPR036010">
    <property type="entry name" value="2Fe-2S_ferredoxin-like_sf"/>
</dbReference>
<dbReference type="InterPro" id="IPR006058">
    <property type="entry name" value="2Fe2S_fd_BS"/>
</dbReference>
<evidence type="ECO:0000313" key="3">
    <source>
        <dbReference type="Proteomes" id="UP000467214"/>
    </source>
</evidence>
<accession>A0A845BQA8</accession>
<dbReference type="InterPro" id="IPR001041">
    <property type="entry name" value="2Fe-2S_ferredoxin-type"/>
</dbReference>
<dbReference type="Gene3D" id="3.10.20.30">
    <property type="match status" value="1"/>
</dbReference>
<name>A0A845BQA8_9NEIS</name>
<proteinExistence type="predicted"/>
<reference evidence="2 3" key="1">
    <citation type="submission" date="2019-12" db="EMBL/GenBank/DDBJ databases">
        <title>Neisseriaceae gen. nov. sp. Genome sequencing and assembly.</title>
        <authorList>
            <person name="Liu Z."/>
            <person name="Li A."/>
        </authorList>
    </citation>
    <scope>NUCLEOTIDE SEQUENCE [LARGE SCALE GENOMIC DNA]</scope>
    <source>
        <strain evidence="2 3">B2N2-7</strain>
    </source>
</reference>
<evidence type="ECO:0000259" key="1">
    <source>
        <dbReference type="PROSITE" id="PS51085"/>
    </source>
</evidence>
<protein>
    <submittedName>
        <fullName evidence="2">2Fe-2S iron-sulfur cluster binding domain-containing protein</fullName>
    </submittedName>
</protein>
<feature type="domain" description="2Fe-2S ferredoxin-type" evidence="1">
    <location>
        <begin position="2"/>
        <end position="112"/>
    </location>
</feature>
<dbReference type="Proteomes" id="UP000467214">
    <property type="component" value="Unassembled WGS sequence"/>
</dbReference>
<dbReference type="RefSeq" id="WP_160796982.1">
    <property type="nucleotide sequence ID" value="NZ_WSSB01000009.1"/>
</dbReference>
<dbReference type="GO" id="GO:0051537">
    <property type="term" value="F:2 iron, 2 sulfur cluster binding"/>
    <property type="evidence" value="ECO:0007669"/>
    <property type="project" value="InterPro"/>
</dbReference>
<dbReference type="PROSITE" id="PS00197">
    <property type="entry name" value="2FE2S_FER_1"/>
    <property type="match status" value="1"/>
</dbReference>
<sequence>MVRLRFFRTPQDEAFACVEAEQGTLLLDVARAHGLPLHWRCGQGTCGTCRILLVHAKQPALFTPSARERNVLKRFGFAASTEPVWPDRPDTWRLACHVSVGSEDLDIHLPEA</sequence>
<dbReference type="PROSITE" id="PS51085">
    <property type="entry name" value="2FE2S_FER_2"/>
    <property type="match status" value="1"/>
</dbReference>
<gene>
    <name evidence="2" type="ORF">GQF02_10605</name>
</gene>
<dbReference type="SUPFAM" id="SSF54292">
    <property type="entry name" value="2Fe-2S ferredoxin-like"/>
    <property type="match status" value="1"/>
</dbReference>
<dbReference type="CDD" id="cd00207">
    <property type="entry name" value="fer2"/>
    <property type="match status" value="1"/>
</dbReference>
<organism evidence="2 3">
    <name type="scientific">Craterilacuibacter sinensis</name>
    <dbReference type="NCBI Taxonomy" id="2686017"/>
    <lineage>
        <taxon>Bacteria</taxon>
        <taxon>Pseudomonadati</taxon>
        <taxon>Pseudomonadota</taxon>
        <taxon>Betaproteobacteria</taxon>
        <taxon>Neisseriales</taxon>
        <taxon>Neisseriaceae</taxon>
        <taxon>Craterilacuibacter</taxon>
    </lineage>
</organism>
<dbReference type="AlphaFoldDB" id="A0A845BQA8"/>
<evidence type="ECO:0000313" key="2">
    <source>
        <dbReference type="EMBL" id="MXR37424.1"/>
    </source>
</evidence>